<proteinExistence type="predicted"/>
<sequence>MRTTKYLCPHMKNSLIAIILFSLCLASVSRSGVYLSYKVFQEFVIENFCENKNKPELNCNGQCFLMKQLKKAKGQEESNKMEVQVFVGHAICEMPQDYSISPIFVDNILHKGYYLNFYTSDNSFSLFRPPCIS</sequence>
<protein>
    <submittedName>
        <fullName evidence="1">Uncharacterized protein</fullName>
    </submittedName>
</protein>
<comment type="caution">
    <text evidence="1">The sequence shown here is derived from an EMBL/GenBank/DDBJ whole genome shotgun (WGS) entry which is preliminary data.</text>
</comment>
<dbReference type="AlphaFoldDB" id="A0AAE3XMK5"/>
<keyword evidence="2" id="KW-1185">Reference proteome</keyword>
<reference evidence="1" key="1">
    <citation type="submission" date="2023-07" db="EMBL/GenBank/DDBJ databases">
        <title>Genomic Encyclopedia of Type Strains, Phase IV (KMG-IV): sequencing the most valuable type-strain genomes for metagenomic binning, comparative biology and taxonomic classification.</title>
        <authorList>
            <person name="Goeker M."/>
        </authorList>
    </citation>
    <scope>NUCLEOTIDE SEQUENCE</scope>
    <source>
        <strain evidence="1">DSM 26174</strain>
    </source>
</reference>
<dbReference type="RefSeq" id="WP_309938200.1">
    <property type="nucleotide sequence ID" value="NZ_AP025305.1"/>
</dbReference>
<gene>
    <name evidence="1" type="ORF">HNQ88_001731</name>
</gene>
<dbReference type="Proteomes" id="UP001185092">
    <property type="component" value="Unassembled WGS sequence"/>
</dbReference>
<evidence type="ECO:0000313" key="2">
    <source>
        <dbReference type="Proteomes" id="UP001185092"/>
    </source>
</evidence>
<evidence type="ECO:0000313" key="1">
    <source>
        <dbReference type="EMBL" id="MDR6238694.1"/>
    </source>
</evidence>
<organism evidence="1 2">
    <name type="scientific">Aureibacter tunicatorum</name>
    <dbReference type="NCBI Taxonomy" id="866807"/>
    <lineage>
        <taxon>Bacteria</taxon>
        <taxon>Pseudomonadati</taxon>
        <taxon>Bacteroidota</taxon>
        <taxon>Cytophagia</taxon>
        <taxon>Cytophagales</taxon>
        <taxon>Persicobacteraceae</taxon>
        <taxon>Aureibacter</taxon>
    </lineage>
</organism>
<dbReference type="EMBL" id="JAVDQD010000002">
    <property type="protein sequence ID" value="MDR6238694.1"/>
    <property type="molecule type" value="Genomic_DNA"/>
</dbReference>
<accession>A0AAE3XMK5</accession>
<name>A0AAE3XMK5_9BACT</name>